<feature type="transmembrane region" description="Helical" evidence="1">
    <location>
        <begin position="45"/>
        <end position="66"/>
    </location>
</feature>
<keyword evidence="1" id="KW-1133">Transmembrane helix</keyword>
<dbReference type="Proteomes" id="UP001209540">
    <property type="component" value="Unassembled WGS sequence"/>
</dbReference>
<evidence type="ECO:0000313" key="2">
    <source>
        <dbReference type="EMBL" id="KAI9244850.1"/>
    </source>
</evidence>
<keyword evidence="3" id="KW-1185">Reference proteome</keyword>
<reference evidence="2" key="1">
    <citation type="journal article" date="2022" name="IScience">
        <title>Evolution of zygomycete secretomes and the origins of terrestrial fungal ecologies.</title>
        <authorList>
            <person name="Chang Y."/>
            <person name="Wang Y."/>
            <person name="Mondo S."/>
            <person name="Ahrendt S."/>
            <person name="Andreopoulos W."/>
            <person name="Barry K."/>
            <person name="Beard J."/>
            <person name="Benny G.L."/>
            <person name="Blankenship S."/>
            <person name="Bonito G."/>
            <person name="Cuomo C."/>
            <person name="Desiro A."/>
            <person name="Gervers K.A."/>
            <person name="Hundley H."/>
            <person name="Kuo A."/>
            <person name="LaButti K."/>
            <person name="Lang B.F."/>
            <person name="Lipzen A."/>
            <person name="O'Donnell K."/>
            <person name="Pangilinan J."/>
            <person name="Reynolds N."/>
            <person name="Sandor L."/>
            <person name="Smith M.E."/>
            <person name="Tsang A."/>
            <person name="Grigoriev I.V."/>
            <person name="Stajich J.E."/>
            <person name="Spatafora J.W."/>
        </authorList>
    </citation>
    <scope>NUCLEOTIDE SEQUENCE</scope>
    <source>
        <strain evidence="2">RSA 2281</strain>
    </source>
</reference>
<accession>A0AAD5JLJ9</accession>
<reference evidence="2" key="2">
    <citation type="submission" date="2023-02" db="EMBL/GenBank/DDBJ databases">
        <authorList>
            <consortium name="DOE Joint Genome Institute"/>
            <person name="Mondo S.J."/>
            <person name="Chang Y."/>
            <person name="Wang Y."/>
            <person name="Ahrendt S."/>
            <person name="Andreopoulos W."/>
            <person name="Barry K."/>
            <person name="Beard J."/>
            <person name="Benny G.L."/>
            <person name="Blankenship S."/>
            <person name="Bonito G."/>
            <person name="Cuomo C."/>
            <person name="Desiro A."/>
            <person name="Gervers K.A."/>
            <person name="Hundley H."/>
            <person name="Kuo A."/>
            <person name="LaButti K."/>
            <person name="Lang B.F."/>
            <person name="Lipzen A."/>
            <person name="O'Donnell K."/>
            <person name="Pangilinan J."/>
            <person name="Reynolds N."/>
            <person name="Sandor L."/>
            <person name="Smith M.W."/>
            <person name="Tsang A."/>
            <person name="Grigoriev I.V."/>
            <person name="Stajich J.E."/>
            <person name="Spatafora J.W."/>
        </authorList>
    </citation>
    <scope>NUCLEOTIDE SEQUENCE</scope>
    <source>
        <strain evidence="2">RSA 2281</strain>
    </source>
</reference>
<keyword evidence="1" id="KW-0812">Transmembrane</keyword>
<protein>
    <submittedName>
        <fullName evidence="2">Uncharacterized protein</fullName>
    </submittedName>
</protein>
<evidence type="ECO:0000313" key="3">
    <source>
        <dbReference type="Proteomes" id="UP001209540"/>
    </source>
</evidence>
<dbReference type="AlphaFoldDB" id="A0AAD5JLJ9"/>
<comment type="caution">
    <text evidence="2">The sequence shown here is derived from an EMBL/GenBank/DDBJ whole genome shotgun (WGS) entry which is preliminary data.</text>
</comment>
<feature type="transmembrane region" description="Helical" evidence="1">
    <location>
        <begin position="12"/>
        <end position="33"/>
    </location>
</feature>
<gene>
    <name evidence="2" type="ORF">BDA99DRAFT_528807</name>
</gene>
<keyword evidence="1" id="KW-0472">Membrane</keyword>
<sequence>MNTHHESKHSKFIRVGGSVGLCVGLAIGATSLIGHSTSRSAAPTLSHYMASSVVSVAAWMSLRGLLVPKDRFPALLYQTGAANANTPLEHLRLLNNAPGSISNMYQTPKTFVHSRCNW</sequence>
<organism evidence="2 3">
    <name type="scientific">Phascolomyces articulosus</name>
    <dbReference type="NCBI Taxonomy" id="60185"/>
    <lineage>
        <taxon>Eukaryota</taxon>
        <taxon>Fungi</taxon>
        <taxon>Fungi incertae sedis</taxon>
        <taxon>Mucoromycota</taxon>
        <taxon>Mucoromycotina</taxon>
        <taxon>Mucoromycetes</taxon>
        <taxon>Mucorales</taxon>
        <taxon>Lichtheimiaceae</taxon>
        <taxon>Phascolomyces</taxon>
    </lineage>
</organism>
<dbReference type="EMBL" id="JAIXMP010000056">
    <property type="protein sequence ID" value="KAI9244850.1"/>
    <property type="molecule type" value="Genomic_DNA"/>
</dbReference>
<name>A0AAD5JLJ9_9FUNG</name>
<evidence type="ECO:0000256" key="1">
    <source>
        <dbReference type="SAM" id="Phobius"/>
    </source>
</evidence>
<proteinExistence type="predicted"/>